<accession>H0R2M2</accession>
<dbReference type="Pfam" id="PF13305">
    <property type="entry name" value="TetR_C_33"/>
    <property type="match status" value="1"/>
</dbReference>
<evidence type="ECO:0000313" key="7">
    <source>
        <dbReference type="Proteomes" id="UP000035034"/>
    </source>
</evidence>
<dbReference type="Proteomes" id="UP000035034">
    <property type="component" value="Unassembled WGS sequence"/>
</dbReference>
<dbReference type="RefSeq" id="WP_007318658.1">
    <property type="nucleotide sequence ID" value="NZ_BAEH01000081.1"/>
</dbReference>
<evidence type="ECO:0000256" key="3">
    <source>
        <dbReference type="ARBA" id="ARBA00023163"/>
    </source>
</evidence>
<organism evidence="6 7">
    <name type="scientific">Gordonia effusa NBRC 100432</name>
    <dbReference type="NCBI Taxonomy" id="1077974"/>
    <lineage>
        <taxon>Bacteria</taxon>
        <taxon>Bacillati</taxon>
        <taxon>Actinomycetota</taxon>
        <taxon>Actinomycetes</taxon>
        <taxon>Mycobacteriales</taxon>
        <taxon>Gordoniaceae</taxon>
        <taxon>Gordonia</taxon>
    </lineage>
</organism>
<name>H0R2M2_9ACTN</name>
<dbReference type="InterPro" id="IPR001647">
    <property type="entry name" value="HTH_TetR"/>
</dbReference>
<keyword evidence="3" id="KW-0804">Transcription</keyword>
<keyword evidence="7" id="KW-1185">Reference proteome</keyword>
<feature type="DNA-binding region" description="H-T-H motif" evidence="4">
    <location>
        <begin position="32"/>
        <end position="51"/>
    </location>
</feature>
<feature type="domain" description="HTH tetR-type" evidence="5">
    <location>
        <begin position="9"/>
        <end position="69"/>
    </location>
</feature>
<dbReference type="Pfam" id="PF00440">
    <property type="entry name" value="TetR_N"/>
    <property type="match status" value="1"/>
</dbReference>
<dbReference type="EMBL" id="BAEH01000081">
    <property type="protein sequence ID" value="GAB19323.1"/>
    <property type="molecule type" value="Genomic_DNA"/>
</dbReference>
<evidence type="ECO:0000313" key="6">
    <source>
        <dbReference type="EMBL" id="GAB19323.1"/>
    </source>
</evidence>
<protein>
    <submittedName>
        <fullName evidence="6">Putative TetR family transcriptional regulator</fullName>
    </submittedName>
</protein>
<dbReference type="eggNOG" id="COG1309">
    <property type="taxonomic scope" value="Bacteria"/>
</dbReference>
<gene>
    <name evidence="6" type="ORF">GOEFS_081_00120</name>
</gene>
<dbReference type="PANTHER" id="PTHR30055">
    <property type="entry name" value="HTH-TYPE TRANSCRIPTIONAL REGULATOR RUTR"/>
    <property type="match status" value="1"/>
</dbReference>
<evidence type="ECO:0000259" key="5">
    <source>
        <dbReference type="PROSITE" id="PS50977"/>
    </source>
</evidence>
<reference evidence="6 7" key="1">
    <citation type="submission" date="2011-12" db="EMBL/GenBank/DDBJ databases">
        <title>Whole genome shotgun sequence of Gordonia effusa NBRC 100432.</title>
        <authorList>
            <person name="Yoshida I."/>
            <person name="Takarada H."/>
            <person name="Hosoyama A."/>
            <person name="Tsuchikane K."/>
            <person name="Katsumata H."/>
            <person name="Yamazaki S."/>
            <person name="Fujita N."/>
        </authorList>
    </citation>
    <scope>NUCLEOTIDE SEQUENCE [LARGE SCALE GENOMIC DNA]</scope>
    <source>
        <strain evidence="6 7">NBRC 100432</strain>
    </source>
</reference>
<dbReference type="SUPFAM" id="SSF48498">
    <property type="entry name" value="Tetracyclin repressor-like, C-terminal domain"/>
    <property type="match status" value="1"/>
</dbReference>
<comment type="caution">
    <text evidence="6">The sequence shown here is derived from an EMBL/GenBank/DDBJ whole genome shotgun (WGS) entry which is preliminary data.</text>
</comment>
<dbReference type="InterPro" id="IPR025996">
    <property type="entry name" value="MT1864/Rv1816-like_C"/>
</dbReference>
<evidence type="ECO:0000256" key="4">
    <source>
        <dbReference type="PROSITE-ProRule" id="PRU00335"/>
    </source>
</evidence>
<evidence type="ECO:0000256" key="2">
    <source>
        <dbReference type="ARBA" id="ARBA00023125"/>
    </source>
</evidence>
<dbReference type="InterPro" id="IPR050109">
    <property type="entry name" value="HTH-type_TetR-like_transc_reg"/>
</dbReference>
<dbReference type="SUPFAM" id="SSF46689">
    <property type="entry name" value="Homeodomain-like"/>
    <property type="match status" value="1"/>
</dbReference>
<evidence type="ECO:0000256" key="1">
    <source>
        <dbReference type="ARBA" id="ARBA00023015"/>
    </source>
</evidence>
<dbReference type="PANTHER" id="PTHR30055:SF243">
    <property type="entry name" value="HTH-TYPE TRANSCRIPTIONAL REGULATOR RV1816"/>
    <property type="match status" value="1"/>
</dbReference>
<dbReference type="AlphaFoldDB" id="H0R2M2"/>
<dbReference type="GO" id="GO:0003700">
    <property type="term" value="F:DNA-binding transcription factor activity"/>
    <property type="evidence" value="ECO:0007669"/>
    <property type="project" value="TreeGrafter"/>
</dbReference>
<dbReference type="PROSITE" id="PS50977">
    <property type="entry name" value="HTH_TETR_2"/>
    <property type="match status" value="1"/>
</dbReference>
<sequence length="225" mass="23940">MSSRVAKRQAIEAQILDLGRTQLATVGAAALSLRAIARELGMVSSAIYRYVESRDELLTRLVVEAYGELGDAVDAAVSKTTDVPRERVYVLANAFRDWSIANTAQFALLYGSPVPGYHAPAERTVEPGTRVMRTLIGTLAQAAVVGELAVSGDVDAELTHDLAAVRAEVGVELDDAGLVFAVSLWTWLIGAVSQEIFGGFGSDTFSAPALLFDAQLRQRLDGTSG</sequence>
<keyword evidence="2 4" id="KW-0238">DNA-binding</keyword>
<dbReference type="Gene3D" id="1.10.357.10">
    <property type="entry name" value="Tetracycline Repressor, domain 2"/>
    <property type="match status" value="1"/>
</dbReference>
<dbReference type="InterPro" id="IPR036271">
    <property type="entry name" value="Tet_transcr_reg_TetR-rel_C_sf"/>
</dbReference>
<keyword evidence="1" id="KW-0805">Transcription regulation</keyword>
<dbReference type="STRING" id="1077974.GOEFS_081_00120"/>
<dbReference type="GO" id="GO:0000976">
    <property type="term" value="F:transcription cis-regulatory region binding"/>
    <property type="evidence" value="ECO:0007669"/>
    <property type="project" value="TreeGrafter"/>
</dbReference>
<proteinExistence type="predicted"/>
<dbReference type="InterPro" id="IPR009057">
    <property type="entry name" value="Homeodomain-like_sf"/>
</dbReference>